<dbReference type="Proteomes" id="UP000609064">
    <property type="component" value="Unassembled WGS sequence"/>
</dbReference>
<dbReference type="PANTHER" id="PTHR21043">
    <property type="entry name" value="IOJAP SUPERFAMILY ORTHOLOG"/>
    <property type="match status" value="1"/>
</dbReference>
<evidence type="ECO:0000313" key="3">
    <source>
        <dbReference type="EMBL" id="GGD73593.1"/>
    </source>
</evidence>
<dbReference type="InterPro" id="IPR043519">
    <property type="entry name" value="NT_sf"/>
</dbReference>
<evidence type="ECO:0000313" key="4">
    <source>
        <dbReference type="Proteomes" id="UP000609064"/>
    </source>
</evidence>
<dbReference type="GO" id="GO:0043023">
    <property type="term" value="F:ribosomal large subunit binding"/>
    <property type="evidence" value="ECO:0007669"/>
    <property type="project" value="TreeGrafter"/>
</dbReference>
<comment type="caution">
    <text evidence="3">The sequence shown here is derived from an EMBL/GenBank/DDBJ whole genome shotgun (WGS) entry which is preliminary data.</text>
</comment>
<comment type="subcellular location">
    <subcellularLocation>
        <location evidence="2">Cytoplasm</location>
    </subcellularLocation>
</comment>
<dbReference type="NCBIfam" id="TIGR00090">
    <property type="entry name" value="rsfS_iojap_ybeB"/>
    <property type="match status" value="1"/>
</dbReference>
<comment type="similarity">
    <text evidence="1 2">Belongs to the Iojap/RsfS family.</text>
</comment>
<evidence type="ECO:0000256" key="2">
    <source>
        <dbReference type="HAMAP-Rule" id="MF_01477"/>
    </source>
</evidence>
<proteinExistence type="inferred from homology"/>
<dbReference type="PANTHER" id="PTHR21043:SF0">
    <property type="entry name" value="MITOCHONDRIAL ASSEMBLY OF RIBOSOMAL LARGE SUBUNIT PROTEIN 1"/>
    <property type="match status" value="1"/>
</dbReference>
<dbReference type="GO" id="GO:0017148">
    <property type="term" value="P:negative regulation of translation"/>
    <property type="evidence" value="ECO:0007669"/>
    <property type="project" value="UniProtKB-UniRule"/>
</dbReference>
<reference evidence="3" key="2">
    <citation type="submission" date="2020-09" db="EMBL/GenBank/DDBJ databases">
        <authorList>
            <person name="Sun Q."/>
            <person name="Zhou Y."/>
        </authorList>
    </citation>
    <scope>NUCLEOTIDE SEQUENCE</scope>
    <source>
        <strain evidence="3">CGMCC 1.15958</strain>
    </source>
</reference>
<dbReference type="HAMAP" id="MF_01477">
    <property type="entry name" value="Iojap_RsfS"/>
    <property type="match status" value="1"/>
</dbReference>
<dbReference type="SUPFAM" id="SSF81301">
    <property type="entry name" value="Nucleotidyltransferase"/>
    <property type="match status" value="1"/>
</dbReference>
<dbReference type="GO" id="GO:0090071">
    <property type="term" value="P:negative regulation of ribosome biogenesis"/>
    <property type="evidence" value="ECO:0007669"/>
    <property type="project" value="UniProtKB-UniRule"/>
</dbReference>
<keyword evidence="2" id="KW-0963">Cytoplasm</keyword>
<keyword evidence="4" id="KW-1185">Reference proteome</keyword>
<accession>A0A916Z373</accession>
<protein>
    <recommendedName>
        <fullName evidence="2">Ribosomal silencing factor RsfS</fullName>
    </recommendedName>
</protein>
<comment type="function">
    <text evidence="2">Functions as a ribosomal silencing factor. Interacts with ribosomal protein uL14 (rplN), blocking formation of intersubunit bridge B8. Prevents association of the 30S and 50S ribosomal subunits and the formation of functional ribosomes, thus repressing translation.</text>
</comment>
<dbReference type="RefSeq" id="WP_188769113.1">
    <property type="nucleotide sequence ID" value="NZ_BMKK01000010.1"/>
</dbReference>
<dbReference type="GO" id="GO:0042256">
    <property type="term" value="P:cytosolic ribosome assembly"/>
    <property type="evidence" value="ECO:0007669"/>
    <property type="project" value="UniProtKB-UniRule"/>
</dbReference>
<name>A0A916Z373_9BACT</name>
<dbReference type="GO" id="GO:0005737">
    <property type="term" value="C:cytoplasm"/>
    <property type="evidence" value="ECO:0007669"/>
    <property type="project" value="UniProtKB-SubCell"/>
</dbReference>
<dbReference type="AlphaFoldDB" id="A0A916Z373"/>
<evidence type="ECO:0000256" key="1">
    <source>
        <dbReference type="ARBA" id="ARBA00010574"/>
    </source>
</evidence>
<comment type="subunit">
    <text evidence="2">Interacts with ribosomal protein uL14 (rplN).</text>
</comment>
<reference evidence="3" key="1">
    <citation type="journal article" date="2014" name="Int. J. Syst. Evol. Microbiol.">
        <title>Complete genome sequence of Corynebacterium casei LMG S-19264T (=DSM 44701T), isolated from a smear-ripened cheese.</title>
        <authorList>
            <consortium name="US DOE Joint Genome Institute (JGI-PGF)"/>
            <person name="Walter F."/>
            <person name="Albersmeier A."/>
            <person name="Kalinowski J."/>
            <person name="Ruckert C."/>
        </authorList>
    </citation>
    <scope>NUCLEOTIDE SEQUENCE</scope>
    <source>
        <strain evidence="3">CGMCC 1.15958</strain>
    </source>
</reference>
<dbReference type="Gene3D" id="3.30.460.10">
    <property type="entry name" value="Beta Polymerase, domain 2"/>
    <property type="match status" value="1"/>
</dbReference>
<keyword evidence="2" id="KW-0678">Repressor</keyword>
<dbReference type="Pfam" id="PF02410">
    <property type="entry name" value="RsfS"/>
    <property type="match status" value="1"/>
</dbReference>
<keyword evidence="2" id="KW-0810">Translation regulation</keyword>
<gene>
    <name evidence="2 3" type="primary">rsfS</name>
    <name evidence="3" type="ORF">GCM10011514_42110</name>
</gene>
<organism evidence="3 4">
    <name type="scientific">Emticicia aquatilis</name>
    <dbReference type="NCBI Taxonomy" id="1537369"/>
    <lineage>
        <taxon>Bacteria</taxon>
        <taxon>Pseudomonadati</taxon>
        <taxon>Bacteroidota</taxon>
        <taxon>Cytophagia</taxon>
        <taxon>Cytophagales</taxon>
        <taxon>Leadbetterellaceae</taxon>
        <taxon>Emticicia</taxon>
    </lineage>
</organism>
<dbReference type="EMBL" id="BMKK01000010">
    <property type="protein sequence ID" value="GGD73593.1"/>
    <property type="molecule type" value="Genomic_DNA"/>
</dbReference>
<dbReference type="InterPro" id="IPR004394">
    <property type="entry name" value="Iojap/RsfS/C7orf30"/>
</dbReference>
<sequence length="135" mass="15620">MKEIKELSGDELSRLVVHGMLEKKATNIVVMDLRNVKNAITDFFVVCSGNTDTQIAAIADSVDEEVFKASKLSPWHQEGRQNREWILLDYVDVVVHIFRKDRRKFYDLESLWGDAETTIIEESFEPEAPKQMVFE</sequence>